<dbReference type="InterPro" id="IPR044644">
    <property type="entry name" value="DinF-like"/>
</dbReference>
<evidence type="ECO:0000256" key="6">
    <source>
        <dbReference type="SAM" id="Phobius"/>
    </source>
</evidence>
<feature type="transmembrane region" description="Helical" evidence="6">
    <location>
        <begin position="126"/>
        <end position="147"/>
    </location>
</feature>
<dbReference type="InterPro" id="IPR002528">
    <property type="entry name" value="MATE_fam"/>
</dbReference>
<evidence type="ECO:0000256" key="3">
    <source>
        <dbReference type="ARBA" id="ARBA00022692"/>
    </source>
</evidence>
<dbReference type="EMBL" id="KV784356">
    <property type="protein sequence ID" value="OEU18774.1"/>
    <property type="molecule type" value="Genomic_DNA"/>
</dbReference>
<comment type="subcellular location">
    <subcellularLocation>
        <location evidence="1">Membrane</location>
        <topology evidence="1">Multi-pass membrane protein</topology>
    </subcellularLocation>
</comment>
<organism evidence="7 8">
    <name type="scientific">Fragilariopsis cylindrus CCMP1102</name>
    <dbReference type="NCBI Taxonomy" id="635003"/>
    <lineage>
        <taxon>Eukaryota</taxon>
        <taxon>Sar</taxon>
        <taxon>Stramenopiles</taxon>
        <taxon>Ochrophyta</taxon>
        <taxon>Bacillariophyta</taxon>
        <taxon>Bacillariophyceae</taxon>
        <taxon>Bacillariophycidae</taxon>
        <taxon>Bacillariales</taxon>
        <taxon>Bacillariaceae</taxon>
        <taxon>Fragilariopsis</taxon>
    </lineage>
</organism>
<evidence type="ECO:0000313" key="8">
    <source>
        <dbReference type="Proteomes" id="UP000095751"/>
    </source>
</evidence>
<sequence>MDKMIVSSTLPLAALTSVIPLMQAADLFWVNQLGDTIAVSAQSAANMVYQFSFGMFSFLPAVTATLVSKNYANNDLERTQAVVCRAIVFATMFASTISMILFTNTGRCLGAVLKEGNPALILSTKYLRIRCLSLIPQMVSYVCFSAFRGMMDYKPCLKISFICNSLNVIITPLLIHVFKFGVVGSAISALFCDSLTAVIYMRLMIKKKIFVWQKAIQIPTWDEISPLVKGSTLQARSFAMHFTNLMVARKIQGLDDTGVAPAAFALAMQTFFTGGVIIFALGMATQTLYPTAVAKCSDDERGVYVKTLIKRLLGRGFYLGTTITVIQALLIPFILRTTPLAEVRQAALFPIIAVLAYQGINGIVCVGEGIMVGDGRFASASIILIIASLGYMGCLQVPNLDINGVFISLGVFTLLRLGGLLAFLPSSIRSNSTDRTLTPKKVI</sequence>
<accession>A0A1E7FKX4</accession>
<dbReference type="PANTHER" id="PTHR42893:SF46">
    <property type="entry name" value="PROTEIN DETOXIFICATION 44, CHLOROPLASTIC"/>
    <property type="match status" value="1"/>
</dbReference>
<dbReference type="GO" id="GO:0016020">
    <property type="term" value="C:membrane"/>
    <property type="evidence" value="ECO:0007669"/>
    <property type="project" value="UniProtKB-SubCell"/>
</dbReference>
<evidence type="ECO:0000256" key="1">
    <source>
        <dbReference type="ARBA" id="ARBA00004141"/>
    </source>
</evidence>
<evidence type="ECO:0000256" key="2">
    <source>
        <dbReference type="ARBA" id="ARBA00010199"/>
    </source>
</evidence>
<feature type="transmembrane region" description="Helical" evidence="6">
    <location>
        <begin position="347"/>
        <end position="366"/>
    </location>
</feature>
<keyword evidence="5 6" id="KW-0472">Membrane</keyword>
<evidence type="ECO:0000256" key="4">
    <source>
        <dbReference type="ARBA" id="ARBA00022989"/>
    </source>
</evidence>
<feature type="transmembrane region" description="Helical" evidence="6">
    <location>
        <begin position="316"/>
        <end position="335"/>
    </location>
</feature>
<evidence type="ECO:0008006" key="9">
    <source>
        <dbReference type="Google" id="ProtNLM"/>
    </source>
</evidence>
<feature type="transmembrane region" description="Helical" evidence="6">
    <location>
        <begin position="404"/>
        <end position="424"/>
    </location>
</feature>
<feature type="transmembrane region" description="Helical" evidence="6">
    <location>
        <begin position="378"/>
        <end position="398"/>
    </location>
</feature>
<dbReference type="Proteomes" id="UP000095751">
    <property type="component" value="Unassembled WGS sequence"/>
</dbReference>
<dbReference type="AlphaFoldDB" id="A0A1E7FKX4"/>
<dbReference type="Pfam" id="PF01554">
    <property type="entry name" value="MatE"/>
    <property type="match status" value="1"/>
</dbReference>
<keyword evidence="8" id="KW-1185">Reference proteome</keyword>
<dbReference type="PANTHER" id="PTHR42893">
    <property type="entry name" value="PROTEIN DETOXIFICATION 44, CHLOROPLASTIC-RELATED"/>
    <property type="match status" value="1"/>
</dbReference>
<dbReference type="GO" id="GO:0042910">
    <property type="term" value="F:xenobiotic transmembrane transporter activity"/>
    <property type="evidence" value="ECO:0007669"/>
    <property type="project" value="InterPro"/>
</dbReference>
<feature type="transmembrane region" description="Helical" evidence="6">
    <location>
        <begin position="184"/>
        <end position="205"/>
    </location>
</feature>
<feature type="transmembrane region" description="Helical" evidence="6">
    <location>
        <begin position="159"/>
        <end position="178"/>
    </location>
</feature>
<evidence type="ECO:0000313" key="7">
    <source>
        <dbReference type="EMBL" id="OEU18774.1"/>
    </source>
</evidence>
<protein>
    <recommendedName>
        <fullName evidence="9">MATE efflux family protein</fullName>
    </recommendedName>
</protein>
<keyword evidence="3 6" id="KW-0812">Transmembrane</keyword>
<feature type="transmembrane region" description="Helical" evidence="6">
    <location>
        <begin position="48"/>
        <end position="67"/>
    </location>
</feature>
<gene>
    <name evidence="7" type="ORF">FRACYDRAFT_168352</name>
</gene>
<dbReference type="GO" id="GO:0015297">
    <property type="term" value="F:antiporter activity"/>
    <property type="evidence" value="ECO:0007669"/>
    <property type="project" value="InterPro"/>
</dbReference>
<dbReference type="KEGG" id="fcy:FRACYDRAFT_168352"/>
<keyword evidence="4 6" id="KW-1133">Transmembrane helix</keyword>
<comment type="similarity">
    <text evidence="2">Belongs to the multi antimicrobial extrusion (MATE) (TC 2.A.66.1) family.</text>
</comment>
<feature type="transmembrane region" description="Helical" evidence="6">
    <location>
        <begin position="87"/>
        <end position="106"/>
    </location>
</feature>
<evidence type="ECO:0000256" key="5">
    <source>
        <dbReference type="ARBA" id="ARBA00023136"/>
    </source>
</evidence>
<dbReference type="InParanoid" id="A0A1E7FKX4"/>
<name>A0A1E7FKX4_9STRA</name>
<reference evidence="7 8" key="1">
    <citation type="submission" date="2016-09" db="EMBL/GenBank/DDBJ databases">
        <title>Extensive genetic diversity and differential bi-allelic expression allows diatom success in the polar Southern Ocean.</title>
        <authorList>
            <consortium name="DOE Joint Genome Institute"/>
            <person name="Mock T."/>
            <person name="Otillar R.P."/>
            <person name="Strauss J."/>
            <person name="Dupont C."/>
            <person name="Frickenhaus S."/>
            <person name="Maumus F."/>
            <person name="Mcmullan M."/>
            <person name="Sanges R."/>
            <person name="Schmutz J."/>
            <person name="Toseland A."/>
            <person name="Valas R."/>
            <person name="Veluchamy A."/>
            <person name="Ward B.J."/>
            <person name="Allen A."/>
            <person name="Barry K."/>
            <person name="Falciatore A."/>
            <person name="Ferrante M."/>
            <person name="Fortunato A.E."/>
            <person name="Gloeckner G."/>
            <person name="Gruber A."/>
            <person name="Hipkin R."/>
            <person name="Janech M."/>
            <person name="Kroth P."/>
            <person name="Leese F."/>
            <person name="Lindquist E."/>
            <person name="Lyon B.R."/>
            <person name="Martin J."/>
            <person name="Mayer C."/>
            <person name="Parker M."/>
            <person name="Quesneville H."/>
            <person name="Raymond J."/>
            <person name="Uhlig C."/>
            <person name="Valentin K.U."/>
            <person name="Worden A.Z."/>
            <person name="Armbrust E.V."/>
            <person name="Bowler C."/>
            <person name="Green B."/>
            <person name="Moulton V."/>
            <person name="Van Oosterhout C."/>
            <person name="Grigoriev I."/>
        </authorList>
    </citation>
    <scope>NUCLEOTIDE SEQUENCE [LARGE SCALE GENOMIC DNA]</scope>
    <source>
        <strain evidence="7 8">CCMP1102</strain>
    </source>
</reference>
<dbReference type="OrthoDB" id="2126698at2759"/>
<proteinExistence type="inferred from homology"/>